<name>A0AAV7Q9U0_PLEWA</name>
<proteinExistence type="predicted"/>
<comment type="caution">
    <text evidence="2">The sequence shown here is derived from an EMBL/GenBank/DDBJ whole genome shotgun (WGS) entry which is preliminary data.</text>
</comment>
<reference evidence="2" key="1">
    <citation type="journal article" date="2022" name="bioRxiv">
        <title>Sequencing and chromosome-scale assembly of the giantPleurodeles waltlgenome.</title>
        <authorList>
            <person name="Brown T."/>
            <person name="Elewa A."/>
            <person name="Iarovenko S."/>
            <person name="Subramanian E."/>
            <person name="Araus A.J."/>
            <person name="Petzold A."/>
            <person name="Susuki M."/>
            <person name="Suzuki K.-i.T."/>
            <person name="Hayashi T."/>
            <person name="Toyoda A."/>
            <person name="Oliveira C."/>
            <person name="Osipova E."/>
            <person name="Leigh N.D."/>
            <person name="Simon A."/>
            <person name="Yun M.H."/>
        </authorList>
    </citation>
    <scope>NUCLEOTIDE SEQUENCE</scope>
    <source>
        <strain evidence="2">20211129_DDA</strain>
        <tissue evidence="2">Liver</tissue>
    </source>
</reference>
<protein>
    <submittedName>
        <fullName evidence="2">Uncharacterized protein</fullName>
    </submittedName>
</protein>
<evidence type="ECO:0000256" key="1">
    <source>
        <dbReference type="SAM" id="MobiDB-lite"/>
    </source>
</evidence>
<accession>A0AAV7Q9U0</accession>
<dbReference type="EMBL" id="JANPWB010000010">
    <property type="protein sequence ID" value="KAJ1135348.1"/>
    <property type="molecule type" value="Genomic_DNA"/>
</dbReference>
<feature type="compositionally biased region" description="Polar residues" evidence="1">
    <location>
        <begin position="211"/>
        <end position="221"/>
    </location>
</feature>
<evidence type="ECO:0000313" key="2">
    <source>
        <dbReference type="EMBL" id="KAJ1135348.1"/>
    </source>
</evidence>
<sequence>MFDGDKDQQERRSETLERILDEAEMGRKSKDIDDYVLEYSEFDAVSLKGMKMFTCKTCRTTVDIEYRAVDNIKGIISLDRPERKEVLTVENSAVRIFLDFSEEVQRHWTTFLEAKKKTKNHGNSLCNAVPSQEIWDWQDQQPQVDPERKQWTDCPQCHRLKSKGPSRSVAMPSAEEMQQERQRAMAAVASLGGGRTSFMSIENDEGKQDMESNGESSSSTAPRIDMPAVTPGTSDDII</sequence>
<feature type="region of interest" description="Disordered" evidence="1">
    <location>
        <begin position="191"/>
        <end position="238"/>
    </location>
</feature>
<dbReference type="Proteomes" id="UP001066276">
    <property type="component" value="Chromosome 6"/>
</dbReference>
<keyword evidence="3" id="KW-1185">Reference proteome</keyword>
<organism evidence="2 3">
    <name type="scientific">Pleurodeles waltl</name>
    <name type="common">Iberian ribbed newt</name>
    <dbReference type="NCBI Taxonomy" id="8319"/>
    <lineage>
        <taxon>Eukaryota</taxon>
        <taxon>Metazoa</taxon>
        <taxon>Chordata</taxon>
        <taxon>Craniata</taxon>
        <taxon>Vertebrata</taxon>
        <taxon>Euteleostomi</taxon>
        <taxon>Amphibia</taxon>
        <taxon>Batrachia</taxon>
        <taxon>Caudata</taxon>
        <taxon>Salamandroidea</taxon>
        <taxon>Salamandridae</taxon>
        <taxon>Pleurodelinae</taxon>
        <taxon>Pleurodeles</taxon>
    </lineage>
</organism>
<gene>
    <name evidence="2" type="ORF">NDU88_001788</name>
</gene>
<dbReference type="AlphaFoldDB" id="A0AAV7Q9U0"/>
<evidence type="ECO:0000313" key="3">
    <source>
        <dbReference type="Proteomes" id="UP001066276"/>
    </source>
</evidence>